<sequence>MMQGKETARINDVLYLLTKVEEESFFRSEDGDSRLSSKKCQMLDWRSPQELEGA</sequence>
<reference evidence="2" key="1">
    <citation type="journal article" date="2017" name="Plant J.">
        <title>The pomegranate (Punica granatum L.) genome and the genomics of punicalagin biosynthesis.</title>
        <authorList>
            <person name="Qin G."/>
            <person name="Xu C."/>
            <person name="Ming R."/>
            <person name="Tang H."/>
            <person name="Guyot R."/>
            <person name="Kramer E.M."/>
            <person name="Hu Y."/>
            <person name="Yi X."/>
            <person name="Qi Y."/>
            <person name="Xu X."/>
            <person name="Gao Z."/>
            <person name="Pan H."/>
            <person name="Jian J."/>
            <person name="Tian Y."/>
            <person name="Yue Z."/>
            <person name="Xu Y."/>
        </authorList>
    </citation>
    <scope>NUCLEOTIDE SEQUENCE [LARGE SCALE GENOMIC DNA]</scope>
    <source>
        <strain evidence="2">cv. Dabenzi</strain>
    </source>
</reference>
<protein>
    <submittedName>
        <fullName evidence="1">Uncharacterized protein</fullName>
    </submittedName>
</protein>
<accession>A0A218VQH6</accession>
<dbReference type="EMBL" id="MTKT01016381">
    <property type="protein sequence ID" value="OWM62593.1"/>
    <property type="molecule type" value="Genomic_DNA"/>
</dbReference>
<dbReference type="AlphaFoldDB" id="A0A218VQH6"/>
<evidence type="ECO:0000313" key="2">
    <source>
        <dbReference type="Proteomes" id="UP000197138"/>
    </source>
</evidence>
<gene>
    <name evidence="1" type="ORF">CDL15_Pgr000022</name>
</gene>
<evidence type="ECO:0000313" key="1">
    <source>
        <dbReference type="EMBL" id="OWM62593.1"/>
    </source>
</evidence>
<name>A0A218VQH6_PUNGR</name>
<comment type="caution">
    <text evidence="1">The sequence shown here is derived from an EMBL/GenBank/DDBJ whole genome shotgun (WGS) entry which is preliminary data.</text>
</comment>
<proteinExistence type="predicted"/>
<organism evidence="1 2">
    <name type="scientific">Punica granatum</name>
    <name type="common">Pomegranate</name>
    <dbReference type="NCBI Taxonomy" id="22663"/>
    <lineage>
        <taxon>Eukaryota</taxon>
        <taxon>Viridiplantae</taxon>
        <taxon>Streptophyta</taxon>
        <taxon>Embryophyta</taxon>
        <taxon>Tracheophyta</taxon>
        <taxon>Spermatophyta</taxon>
        <taxon>Magnoliopsida</taxon>
        <taxon>eudicotyledons</taxon>
        <taxon>Gunneridae</taxon>
        <taxon>Pentapetalae</taxon>
        <taxon>rosids</taxon>
        <taxon>malvids</taxon>
        <taxon>Myrtales</taxon>
        <taxon>Lythraceae</taxon>
        <taxon>Punica</taxon>
    </lineage>
</organism>
<dbReference type="Proteomes" id="UP000197138">
    <property type="component" value="Unassembled WGS sequence"/>
</dbReference>